<dbReference type="InParanoid" id="A0A1J7JMF0"/>
<dbReference type="Proteomes" id="UP000182658">
    <property type="component" value="Unassembled WGS sequence"/>
</dbReference>
<dbReference type="AlphaFoldDB" id="A0A1J7JMF0"/>
<proteinExistence type="predicted"/>
<reference evidence="1 2" key="1">
    <citation type="submission" date="2016-10" db="EMBL/GenBank/DDBJ databases">
        <title>Draft genome sequence of Coniochaeta ligniaria NRRL30616, a lignocellulolytic fungus for bioabatement of inhibitors in plant biomass hydrolysates.</title>
        <authorList>
            <consortium name="DOE Joint Genome Institute"/>
            <person name="Jimenez D.J."/>
            <person name="Hector R.E."/>
            <person name="Riley R."/>
            <person name="Sun H."/>
            <person name="Grigoriev I.V."/>
            <person name="Van Elsas J.D."/>
            <person name="Nichols N.N."/>
        </authorList>
    </citation>
    <scope>NUCLEOTIDE SEQUENCE [LARGE SCALE GENOMIC DNA]</scope>
    <source>
        <strain evidence="1 2">NRRL 30616</strain>
    </source>
</reference>
<keyword evidence="2" id="KW-1185">Reference proteome</keyword>
<name>A0A1J7JMF0_9PEZI</name>
<evidence type="ECO:0000313" key="1">
    <source>
        <dbReference type="EMBL" id="OIW31056.1"/>
    </source>
</evidence>
<gene>
    <name evidence="1" type="ORF">CONLIGDRAFT_298660</name>
</gene>
<protein>
    <submittedName>
        <fullName evidence="1">Uncharacterized protein</fullName>
    </submittedName>
</protein>
<evidence type="ECO:0000313" key="2">
    <source>
        <dbReference type="Proteomes" id="UP000182658"/>
    </source>
</evidence>
<organism evidence="1 2">
    <name type="scientific">Coniochaeta ligniaria NRRL 30616</name>
    <dbReference type="NCBI Taxonomy" id="1408157"/>
    <lineage>
        <taxon>Eukaryota</taxon>
        <taxon>Fungi</taxon>
        <taxon>Dikarya</taxon>
        <taxon>Ascomycota</taxon>
        <taxon>Pezizomycotina</taxon>
        <taxon>Sordariomycetes</taxon>
        <taxon>Sordariomycetidae</taxon>
        <taxon>Coniochaetales</taxon>
        <taxon>Coniochaetaceae</taxon>
        <taxon>Coniochaeta</taxon>
    </lineage>
</organism>
<dbReference type="EMBL" id="KV875096">
    <property type="protein sequence ID" value="OIW31056.1"/>
    <property type="molecule type" value="Genomic_DNA"/>
</dbReference>
<sequence>MVLVRFCMRVGFRAESGPMFQVSICPRVQDTFAATVSMCCMYDVRTGHCLIRHDPVSLTGRSRYFRDRNRRIKKAVLPPWPESQPSDSQSPTITPDKLQESFVGCSKKRGLEGCYRTCIKSRLNSISKVACFSVCQSSSHATNKLGARFHSLIVKGQYKFKANENESIHCSDISMP</sequence>
<accession>A0A1J7JMF0</accession>